<feature type="region of interest" description="Disordered" evidence="1">
    <location>
        <begin position="368"/>
        <end position="394"/>
    </location>
</feature>
<proteinExistence type="predicted"/>
<evidence type="ECO:0008006" key="5">
    <source>
        <dbReference type="Google" id="ProtNLM"/>
    </source>
</evidence>
<feature type="compositionally biased region" description="Polar residues" evidence="1">
    <location>
        <begin position="498"/>
        <end position="510"/>
    </location>
</feature>
<feature type="region of interest" description="Disordered" evidence="1">
    <location>
        <begin position="279"/>
        <end position="328"/>
    </location>
</feature>
<reference evidence="3 4" key="1">
    <citation type="submission" date="2015-07" db="EMBL/GenBank/DDBJ databases">
        <title>Comparative genomics of the Sigatoka disease complex on banana suggests a link between parallel evolutionary changes in Pseudocercospora fijiensis and Pseudocercospora eumusae and increased virulence on the banana host.</title>
        <authorList>
            <person name="Chang T.-C."/>
            <person name="Salvucci A."/>
            <person name="Crous P.W."/>
            <person name="Stergiopoulos I."/>
        </authorList>
    </citation>
    <scope>NUCLEOTIDE SEQUENCE [LARGE SCALE GENOMIC DNA]</scope>
    <source>
        <strain evidence="3 4">CBS 116634</strain>
    </source>
</reference>
<feature type="compositionally biased region" description="Low complexity" evidence="1">
    <location>
        <begin position="476"/>
        <end position="487"/>
    </location>
</feature>
<feature type="region of interest" description="Disordered" evidence="1">
    <location>
        <begin position="108"/>
        <end position="140"/>
    </location>
</feature>
<protein>
    <recommendedName>
        <fullName evidence="5">Ubiquitin-like domain-containing protein</fullName>
    </recommendedName>
</protein>
<accession>A0A139GTT2</accession>
<sequence>TVPRWHDLFGAVVPYQESIYPLFVYIILISSTFSSTCLLLAAVTIPQSRKVPRCLSLAKEISMCEPTKLKFELPIGTWGTTEVEVEYPWHRDLDSIILPLLESAHDAQQERQKEQKELRKGETYRNSHPSEDRPGELKPSGEYRAALPAERDRGTIPAANAAKIVMSNSKRKKVRDKVLPSRPNEEVRVCLKGVESIKWMTMMRGDYFQNLLEAYAKECEPQKEVTRLKLFWKGKWVKNMETPDELGFDADSKLEVYELVHMTPRVSLEALNVPYSHQRNRSKSSIKTIQSNVSEEHRSLKPSSAVPTGATIETPLPASPEKERRRLPGDKLNVDTVTFAKSSGYPTEAEDEPALSATVQPSELHMPAQIPSRENSGHTNKTNTTLHSSNESGSLAAEYQAQCVAIHTLRSETPNNASTEDGPAVVKLSVQSPSEASLQEAARLQVPITSKLQRHFDIPALTQRSESPSKNIPAPSQVQLQSLQSRSTPIHPAHRESQSQGDESLLQAQKNLHRNSILVPAEIETTIEGPRGRRVSSTFRTSWP</sequence>
<comment type="caution">
    <text evidence="3">The sequence shown here is derived from an EMBL/GenBank/DDBJ whole genome shotgun (WGS) entry which is preliminary data.</text>
</comment>
<dbReference type="SUPFAM" id="SSF54236">
    <property type="entry name" value="Ubiquitin-like"/>
    <property type="match status" value="1"/>
</dbReference>
<dbReference type="AlphaFoldDB" id="A0A139GTT2"/>
<feature type="region of interest" description="Disordered" evidence="1">
    <location>
        <begin position="462"/>
        <end position="544"/>
    </location>
</feature>
<keyword evidence="2" id="KW-0472">Membrane</keyword>
<dbReference type="Gene3D" id="3.10.20.90">
    <property type="entry name" value="Phosphatidylinositol 3-kinase Catalytic Subunit, Chain A, domain 1"/>
    <property type="match status" value="1"/>
</dbReference>
<keyword evidence="2" id="KW-0812">Transmembrane</keyword>
<feature type="compositionally biased region" description="Polar residues" evidence="1">
    <location>
        <begin position="535"/>
        <end position="544"/>
    </location>
</feature>
<feature type="compositionally biased region" description="Polar residues" evidence="1">
    <location>
        <begin position="372"/>
        <end position="393"/>
    </location>
</feature>
<evidence type="ECO:0000313" key="3">
    <source>
        <dbReference type="EMBL" id="KXS93588.1"/>
    </source>
</evidence>
<feature type="non-terminal residue" evidence="3">
    <location>
        <position position="1"/>
    </location>
</feature>
<gene>
    <name evidence="3" type="ORF">AC579_210</name>
</gene>
<name>A0A139GTT2_9PEZI</name>
<keyword evidence="2" id="KW-1133">Transmembrane helix</keyword>
<dbReference type="OrthoDB" id="3641541at2759"/>
<dbReference type="EMBL" id="LFZO01001139">
    <property type="protein sequence ID" value="KXS93588.1"/>
    <property type="molecule type" value="Genomic_DNA"/>
</dbReference>
<evidence type="ECO:0000256" key="2">
    <source>
        <dbReference type="SAM" id="Phobius"/>
    </source>
</evidence>
<keyword evidence="4" id="KW-1185">Reference proteome</keyword>
<organism evidence="3 4">
    <name type="scientific">Pseudocercospora musae</name>
    <dbReference type="NCBI Taxonomy" id="113226"/>
    <lineage>
        <taxon>Eukaryota</taxon>
        <taxon>Fungi</taxon>
        <taxon>Dikarya</taxon>
        <taxon>Ascomycota</taxon>
        <taxon>Pezizomycotina</taxon>
        <taxon>Dothideomycetes</taxon>
        <taxon>Dothideomycetidae</taxon>
        <taxon>Mycosphaerellales</taxon>
        <taxon>Mycosphaerellaceae</taxon>
        <taxon>Pseudocercospora</taxon>
    </lineage>
</organism>
<evidence type="ECO:0000256" key="1">
    <source>
        <dbReference type="SAM" id="MobiDB-lite"/>
    </source>
</evidence>
<evidence type="ECO:0000313" key="4">
    <source>
        <dbReference type="Proteomes" id="UP000073492"/>
    </source>
</evidence>
<dbReference type="InterPro" id="IPR029071">
    <property type="entry name" value="Ubiquitin-like_domsf"/>
</dbReference>
<feature type="transmembrane region" description="Helical" evidence="2">
    <location>
        <begin position="20"/>
        <end position="43"/>
    </location>
</feature>
<dbReference type="Proteomes" id="UP000073492">
    <property type="component" value="Unassembled WGS sequence"/>
</dbReference>